<name>A0ACB9CNZ5_ARCLA</name>
<organism evidence="1 2">
    <name type="scientific">Arctium lappa</name>
    <name type="common">Greater burdock</name>
    <name type="synonym">Lappa major</name>
    <dbReference type="NCBI Taxonomy" id="4217"/>
    <lineage>
        <taxon>Eukaryota</taxon>
        <taxon>Viridiplantae</taxon>
        <taxon>Streptophyta</taxon>
        <taxon>Embryophyta</taxon>
        <taxon>Tracheophyta</taxon>
        <taxon>Spermatophyta</taxon>
        <taxon>Magnoliopsida</taxon>
        <taxon>eudicotyledons</taxon>
        <taxon>Gunneridae</taxon>
        <taxon>Pentapetalae</taxon>
        <taxon>asterids</taxon>
        <taxon>campanulids</taxon>
        <taxon>Asterales</taxon>
        <taxon>Asteraceae</taxon>
        <taxon>Carduoideae</taxon>
        <taxon>Cardueae</taxon>
        <taxon>Arctiinae</taxon>
        <taxon>Arctium</taxon>
    </lineage>
</organism>
<dbReference type="Proteomes" id="UP001055879">
    <property type="component" value="Linkage Group LG04"/>
</dbReference>
<protein>
    <submittedName>
        <fullName evidence="1">Uncharacterized protein</fullName>
    </submittedName>
</protein>
<evidence type="ECO:0000313" key="1">
    <source>
        <dbReference type="EMBL" id="KAI3735956.1"/>
    </source>
</evidence>
<evidence type="ECO:0000313" key="2">
    <source>
        <dbReference type="Proteomes" id="UP001055879"/>
    </source>
</evidence>
<reference evidence="1 2" key="2">
    <citation type="journal article" date="2022" name="Mol. Ecol. Resour.">
        <title>The genomes of chicory, endive, great burdock and yacon provide insights into Asteraceae paleo-polyploidization history and plant inulin production.</title>
        <authorList>
            <person name="Fan W."/>
            <person name="Wang S."/>
            <person name="Wang H."/>
            <person name="Wang A."/>
            <person name="Jiang F."/>
            <person name="Liu H."/>
            <person name="Zhao H."/>
            <person name="Xu D."/>
            <person name="Zhang Y."/>
        </authorList>
    </citation>
    <scope>NUCLEOTIDE SEQUENCE [LARGE SCALE GENOMIC DNA]</scope>
    <source>
        <strain evidence="2">cv. Niubang</strain>
    </source>
</reference>
<sequence length="1864" mass="213161">MVNTRNRPEGQDTTASTADQPGVTNNDLPPPFINVLGGGPEHVPQRMIEKERTGGCARRRFWKRKRRHERDKKVFLWFMPRRRLFGDLEPLDPEIERTARQLRREARIRTARRMGDQHNEDEIPINNNNHPPPPPPRIPMRNLATPTVAAAQRGVQAPVVAANSFEIKHGTIQLVQSHQFGGGPTEDPHGHLRTFEKVCNTFKWNGVSEDAIKLRLFPFSLRDRTSTWEESLPPNSINTWAEMVTAFLNKFFPPGRTAQLLAEITHFAQWDQESLYEAWERYKGMLKRCPHHSLHGWVVIHTFFGGLHPQFKNDITAAAGGALMNKTYEEAWELIENLAEHSYATPRADVRRVAQVHDNDDIKQIKAQLAALTNHMKGTTISGPSLNDGMTGQFSPFESSEEVHFLQNRNRPRNDPFSNTYNEGWKRHPNFSWSQPPQGSRENSGNQQGYGNSSHFPSSHSNNVYRHPGHNQRRQEEGQTTEKKTGLEEMMMKFMEKMDSTVGTVKASTDQNTASIQILKRQVGQIAEALQSRNIGQFPSQTEKPQRENCNAINLRSGKEVENRVNREPVEEKEKEPEVIVVEEETNEEKMDEEIEMENPEVEQKEGEQEVDKAPVKPVTPRVSFPGRLKSQKDDANFAKFLEVFKNLHINIPFADALAQMSSYVKFLKDILSNKRKLEEQATVALTEECSAILQHKLPPKLKDSGSFTIPVHICTSEFSKALCDLGASINLMPLSIFRKLGLGEVQPTNITLQLADRSIKYPYGLIEDVLVKVDKFYFPVDFVVLDMDEDKEIPLILGRPFLATGGALIDVKGGKLTLRVGDEEAVFNVFHAVQRKMEVNECYRVDTMEVVIRADSSTESESVMQLNVLPTYKGPRKHAVEDLGTPLPKSQPSSKVPPQLELKQLPSHLEYAYLGEKETLPVIISAHLTAGDKEKLLRVLREHQAAIGWTIADLKGLSPTFCTHRINLEEGHRPVVQPQRRLNPIMKEVVRKEILKLLDARIIYPIPDSPWVSPVQVVPKKGGITVVKNNNNELIPSRTVSGWRVCIDYRKLNDATKKDHFPLPFIDQMLERLSGHEYYCFLDGYSGYNQIPIAPEDQAKTTFTCPYGTFAYRRMPFGLCNAPATFQRCMMAIFSNMVERSIEIFMDDFSVFGNSFYLCLSNLEAVLRRCEESSLVLNWEKCHFMVTEGVVLGHKISKAGIEVDKAKVAVIENLPYPNSVKGVRSFLGHAGFYRRFIKDFSKISKPLCSLLVKDVKFEFTDACIAAFDRLKTELISAPILTAPNWSLPFILMCDTSDVAVGAVLGQKKDKRMHVIYYASKTLDEAQINYATTEKELLAIVYACEKFRSYLVGAKVIVYTDHSALKYLMTKKDAKPRLIRWVLLLQEFDLEIVDKKGSENTVADHLSRLEDSKESDKIAINDSFPDEQLFKVTRSEPWYDDIVNYLVGSIMPYRLNSHQKKKFLSDVRYYYWDEPFLYKRCADGMIRRCIAEEEKIHILTHCHELECGGHFSTDRTVAKILQSGFFWPSMFKDARNFISRCDRCQRMGNITKKDEMPMNIFMEVELFDVWGIDFMGPFPNSNRNEYILVAVDYVSKWVEATATPTNDSKVVINFLRRNIFSRFGVPRALISDGGSHFCNRYLEAVLKKYSVKHRVTTPYHPQSNGLAELSNREIKQILEKTVGTSRRDWSSKLDDALWAYRTAFKTPLGTTPYRLVYGKSCHLPVELEHKAFWAIKQLNMDLQAAGKRRFFQLDELEEIRQDAYENAIIYKERTKRFHDQRIREKVLTPGMNVLLFNSRLRLFPGKLKSRWSGPFTIKEVFPYGAIELQGKDGSTFKVNGQRVKPYIGGEPLEASSFYLNEPKE</sequence>
<proteinExistence type="predicted"/>
<dbReference type="EMBL" id="CM042050">
    <property type="protein sequence ID" value="KAI3735956.1"/>
    <property type="molecule type" value="Genomic_DNA"/>
</dbReference>
<reference evidence="2" key="1">
    <citation type="journal article" date="2022" name="Mol. Ecol. Resour.">
        <title>The genomes of chicory, endive, great burdock and yacon provide insights into Asteraceae palaeo-polyploidization history and plant inulin production.</title>
        <authorList>
            <person name="Fan W."/>
            <person name="Wang S."/>
            <person name="Wang H."/>
            <person name="Wang A."/>
            <person name="Jiang F."/>
            <person name="Liu H."/>
            <person name="Zhao H."/>
            <person name="Xu D."/>
            <person name="Zhang Y."/>
        </authorList>
    </citation>
    <scope>NUCLEOTIDE SEQUENCE [LARGE SCALE GENOMIC DNA]</scope>
    <source>
        <strain evidence="2">cv. Niubang</strain>
    </source>
</reference>
<keyword evidence="2" id="KW-1185">Reference proteome</keyword>
<comment type="caution">
    <text evidence="1">The sequence shown here is derived from an EMBL/GenBank/DDBJ whole genome shotgun (WGS) entry which is preliminary data.</text>
</comment>
<gene>
    <name evidence="1" type="ORF">L6452_15483</name>
</gene>
<accession>A0ACB9CNZ5</accession>